<feature type="transmembrane region" description="Helical" evidence="1">
    <location>
        <begin position="20"/>
        <end position="41"/>
    </location>
</feature>
<organism evidence="2">
    <name type="scientific">Oryza nivara</name>
    <name type="common">Indian wild rice</name>
    <name type="synonym">Oryza sativa f. spontanea</name>
    <dbReference type="NCBI Taxonomy" id="4536"/>
    <lineage>
        <taxon>Eukaryota</taxon>
        <taxon>Viridiplantae</taxon>
        <taxon>Streptophyta</taxon>
        <taxon>Embryophyta</taxon>
        <taxon>Tracheophyta</taxon>
        <taxon>Spermatophyta</taxon>
        <taxon>Magnoliopsida</taxon>
        <taxon>Liliopsida</taxon>
        <taxon>Poales</taxon>
        <taxon>Poaceae</taxon>
        <taxon>BOP clade</taxon>
        <taxon>Oryzoideae</taxon>
        <taxon>Oryzeae</taxon>
        <taxon>Oryzinae</taxon>
        <taxon>Oryza</taxon>
    </lineage>
</organism>
<dbReference type="AlphaFoldDB" id="A0A0E0J774"/>
<sequence length="65" mass="7424">MARPKCSRCLVLYEHGRLVILSVVNLLATAASPDLLGWWTWRLIYSWRPSRTATVTTMPPLCLHT</sequence>
<proteinExistence type="predicted"/>
<keyword evidence="1" id="KW-1133">Transmembrane helix</keyword>
<reference evidence="2" key="2">
    <citation type="submission" date="2018-04" db="EMBL/GenBank/DDBJ databases">
        <title>OnivRS2 (Oryza nivara Reference Sequence Version 2).</title>
        <authorList>
            <person name="Zhang J."/>
            <person name="Kudrna D."/>
            <person name="Lee S."/>
            <person name="Talag J."/>
            <person name="Rajasekar S."/>
            <person name="Welchert J."/>
            <person name="Hsing Y.-I."/>
            <person name="Wing R.A."/>
        </authorList>
    </citation>
    <scope>NUCLEOTIDE SEQUENCE [LARGE SCALE GENOMIC DNA]</scope>
    <source>
        <strain evidence="2">SL10</strain>
    </source>
</reference>
<dbReference type="Proteomes" id="UP000006591">
    <property type="component" value="Chromosome 12"/>
</dbReference>
<dbReference type="Gramene" id="ONIVA12G03720.1">
    <property type="protein sequence ID" value="ONIVA12G03720.1"/>
    <property type="gene ID" value="ONIVA12G03720"/>
</dbReference>
<keyword evidence="1" id="KW-0472">Membrane</keyword>
<keyword evidence="1" id="KW-0812">Transmembrane</keyword>
<evidence type="ECO:0000313" key="3">
    <source>
        <dbReference type="Proteomes" id="UP000006591"/>
    </source>
</evidence>
<dbReference type="HOGENOM" id="CLU_2853622_0_0_1"/>
<evidence type="ECO:0000313" key="2">
    <source>
        <dbReference type="EnsemblPlants" id="ONIVA12G03720.1"/>
    </source>
</evidence>
<protein>
    <submittedName>
        <fullName evidence="2">Uncharacterized protein</fullName>
    </submittedName>
</protein>
<reference evidence="2" key="1">
    <citation type="submission" date="2015-04" db="UniProtKB">
        <authorList>
            <consortium name="EnsemblPlants"/>
        </authorList>
    </citation>
    <scope>IDENTIFICATION</scope>
    <source>
        <strain evidence="2">SL10</strain>
    </source>
</reference>
<dbReference type="EnsemblPlants" id="ONIVA12G03720.1">
    <property type="protein sequence ID" value="ONIVA12G03720.1"/>
    <property type="gene ID" value="ONIVA12G03720"/>
</dbReference>
<accession>A0A0E0J774</accession>
<keyword evidence="3" id="KW-1185">Reference proteome</keyword>
<name>A0A0E0J774_ORYNI</name>
<evidence type="ECO:0000256" key="1">
    <source>
        <dbReference type="SAM" id="Phobius"/>
    </source>
</evidence>